<name>A0A5M8QG27_9MICO</name>
<proteinExistence type="predicted"/>
<dbReference type="EMBL" id="VOIR01000013">
    <property type="protein sequence ID" value="KAA6433890.1"/>
    <property type="molecule type" value="Genomic_DNA"/>
</dbReference>
<evidence type="ECO:0000313" key="2">
    <source>
        <dbReference type="Proteomes" id="UP000323221"/>
    </source>
</evidence>
<dbReference type="InterPro" id="IPR043132">
    <property type="entry name" value="BCAT-like_C"/>
</dbReference>
<accession>A0A5M8QG27</accession>
<evidence type="ECO:0000313" key="1">
    <source>
        <dbReference type="EMBL" id="KAA6433890.1"/>
    </source>
</evidence>
<keyword evidence="1" id="KW-0808">Transferase</keyword>
<organism evidence="1 2">
    <name type="scientific">Agrococcus sediminis</name>
    <dbReference type="NCBI Taxonomy" id="2599924"/>
    <lineage>
        <taxon>Bacteria</taxon>
        <taxon>Bacillati</taxon>
        <taxon>Actinomycetota</taxon>
        <taxon>Actinomycetes</taxon>
        <taxon>Micrococcales</taxon>
        <taxon>Microbacteriaceae</taxon>
        <taxon>Agrococcus</taxon>
    </lineage>
</organism>
<dbReference type="Pfam" id="PF01063">
    <property type="entry name" value="Aminotran_4"/>
    <property type="match status" value="1"/>
</dbReference>
<dbReference type="SUPFAM" id="SSF56752">
    <property type="entry name" value="D-aminoacid aminotransferase-like PLP-dependent enzymes"/>
    <property type="match status" value="1"/>
</dbReference>
<protein>
    <submittedName>
        <fullName evidence="1">Aminotransferase class IV</fullName>
    </submittedName>
</protein>
<dbReference type="Proteomes" id="UP000323221">
    <property type="component" value="Unassembled WGS sequence"/>
</dbReference>
<dbReference type="GO" id="GO:0008483">
    <property type="term" value="F:transaminase activity"/>
    <property type="evidence" value="ECO:0007669"/>
    <property type="project" value="UniProtKB-KW"/>
</dbReference>
<dbReference type="AlphaFoldDB" id="A0A5M8QG27"/>
<sequence>MSGDGGVRAWTGTRFSPVDEPVGATLAADSWLSVDGAVLAFERHRARFADAVADAGGSRHDALAAADAVAQLVPVGRWSPRLDLTPAGIRLRLRTPPPAGGTVEVVTASRDPRTLPLRKGPDLAALGELQAEERARVGADVEPVLTHEGLVAEGAWSALVWWRGDALRLPDAAIPRLPSVTAAVLAELAREAGVALREERARPEDLAGAEVWLANALRGIRVVSAWHGGPALAPVDTGSGSRAAAWRARLEAARTRPAGRP</sequence>
<dbReference type="Gene3D" id="3.20.10.10">
    <property type="entry name" value="D-amino Acid Aminotransferase, subunit A, domain 2"/>
    <property type="match status" value="1"/>
</dbReference>
<keyword evidence="1" id="KW-0032">Aminotransferase</keyword>
<keyword evidence="2" id="KW-1185">Reference proteome</keyword>
<comment type="caution">
    <text evidence="1">The sequence shown here is derived from an EMBL/GenBank/DDBJ whole genome shotgun (WGS) entry which is preliminary data.</text>
</comment>
<dbReference type="OrthoDB" id="4570776at2"/>
<dbReference type="InterPro" id="IPR036038">
    <property type="entry name" value="Aminotransferase-like"/>
</dbReference>
<gene>
    <name evidence="1" type="ORF">FQ330_07415</name>
</gene>
<reference evidence="1 2" key="1">
    <citation type="submission" date="2019-08" db="EMBL/GenBank/DDBJ databases">
        <title>Agrococcus lahaulensis sp. nov., isolated from a cold desert of the Indian Himalayas.</title>
        <authorList>
            <person name="Qu J.H."/>
        </authorList>
    </citation>
    <scope>NUCLEOTIDE SEQUENCE [LARGE SCALE GENOMIC DNA]</scope>
    <source>
        <strain evidence="1 2">NS18</strain>
    </source>
</reference>
<dbReference type="InterPro" id="IPR001544">
    <property type="entry name" value="Aminotrans_IV"/>
</dbReference>
<dbReference type="RefSeq" id="WP_146356391.1">
    <property type="nucleotide sequence ID" value="NZ_VOIR01000013.1"/>
</dbReference>